<dbReference type="AlphaFoldDB" id="A0A6J4RD73"/>
<gene>
    <name evidence="1" type="ORF">AVDCRST_MAG05-38</name>
</gene>
<evidence type="ECO:0000313" key="1">
    <source>
        <dbReference type="EMBL" id="CAA9465829.1"/>
    </source>
</evidence>
<name>A0A6J4RD73_9ACTN</name>
<sequence length="148" mass="16464">MAFGRVLVVFLEETRTFRRPRPDDLREVRRLALSEMERFLYAAGSPPGKYSLYADRLVAICLAQGAAQHLVDLDAASAHDNEVRVDETGVRDKGLRVLPDGRVLSGVKDLDVVFFSGRTTGCRSRLTGTSARAWWRICRPWGVAGSTL</sequence>
<protein>
    <submittedName>
        <fullName evidence="1">Uncharacterized protein</fullName>
    </submittedName>
</protein>
<proteinExistence type="predicted"/>
<dbReference type="EMBL" id="CADCVM010000007">
    <property type="protein sequence ID" value="CAA9465829.1"/>
    <property type="molecule type" value="Genomic_DNA"/>
</dbReference>
<reference evidence="1" key="1">
    <citation type="submission" date="2020-02" db="EMBL/GenBank/DDBJ databases">
        <authorList>
            <person name="Meier V. D."/>
        </authorList>
    </citation>
    <scope>NUCLEOTIDE SEQUENCE</scope>
    <source>
        <strain evidence="1">AVDCRST_MAG05</strain>
    </source>
</reference>
<organism evidence="1">
    <name type="scientific">uncultured Rubrobacteraceae bacterium</name>
    <dbReference type="NCBI Taxonomy" id="349277"/>
    <lineage>
        <taxon>Bacteria</taxon>
        <taxon>Bacillati</taxon>
        <taxon>Actinomycetota</taxon>
        <taxon>Rubrobacteria</taxon>
        <taxon>Rubrobacterales</taxon>
        <taxon>Rubrobacteraceae</taxon>
        <taxon>environmental samples</taxon>
    </lineage>
</organism>
<accession>A0A6J4RD73</accession>